<organism evidence="2 3">
    <name type="scientific">Liparis tanakae</name>
    <name type="common">Tanaka's snailfish</name>
    <dbReference type="NCBI Taxonomy" id="230148"/>
    <lineage>
        <taxon>Eukaryota</taxon>
        <taxon>Metazoa</taxon>
        <taxon>Chordata</taxon>
        <taxon>Craniata</taxon>
        <taxon>Vertebrata</taxon>
        <taxon>Euteleostomi</taxon>
        <taxon>Actinopterygii</taxon>
        <taxon>Neopterygii</taxon>
        <taxon>Teleostei</taxon>
        <taxon>Neoteleostei</taxon>
        <taxon>Acanthomorphata</taxon>
        <taxon>Eupercaria</taxon>
        <taxon>Perciformes</taxon>
        <taxon>Cottioidei</taxon>
        <taxon>Cottales</taxon>
        <taxon>Liparidae</taxon>
        <taxon>Liparis</taxon>
    </lineage>
</organism>
<comment type="caution">
    <text evidence="2">The sequence shown here is derived from an EMBL/GenBank/DDBJ whole genome shotgun (WGS) entry which is preliminary data.</text>
</comment>
<dbReference type="AlphaFoldDB" id="A0A4Z2IQR0"/>
<feature type="compositionally biased region" description="Low complexity" evidence="1">
    <location>
        <begin position="71"/>
        <end position="81"/>
    </location>
</feature>
<proteinExistence type="predicted"/>
<sequence length="113" mass="12163">MSLLCRSAEPDEMALGAPPSDNMATDKARLICFGVWILRWTRDIKGARLTRDENQTQSVLHTRDNGDALTDASASRASPDPRAADTGRQGGQPSLNQGGASMQAPPDPEIRCK</sequence>
<evidence type="ECO:0000256" key="1">
    <source>
        <dbReference type="SAM" id="MobiDB-lite"/>
    </source>
</evidence>
<evidence type="ECO:0000313" key="2">
    <source>
        <dbReference type="EMBL" id="TNN79562.1"/>
    </source>
</evidence>
<feature type="region of interest" description="Disordered" evidence="1">
    <location>
        <begin position="1"/>
        <end position="24"/>
    </location>
</feature>
<dbReference type="Proteomes" id="UP000314294">
    <property type="component" value="Unassembled WGS sequence"/>
</dbReference>
<keyword evidence="3" id="KW-1185">Reference proteome</keyword>
<protein>
    <submittedName>
        <fullName evidence="2">Uncharacterized protein</fullName>
    </submittedName>
</protein>
<name>A0A4Z2IQR0_9TELE</name>
<dbReference type="EMBL" id="SRLO01000063">
    <property type="protein sequence ID" value="TNN79562.1"/>
    <property type="molecule type" value="Genomic_DNA"/>
</dbReference>
<feature type="region of interest" description="Disordered" evidence="1">
    <location>
        <begin position="48"/>
        <end position="113"/>
    </location>
</feature>
<gene>
    <name evidence="2" type="ORF">EYF80_010144</name>
</gene>
<accession>A0A4Z2IQR0</accession>
<evidence type="ECO:0000313" key="3">
    <source>
        <dbReference type="Proteomes" id="UP000314294"/>
    </source>
</evidence>
<feature type="compositionally biased region" description="Polar residues" evidence="1">
    <location>
        <begin position="91"/>
        <end position="100"/>
    </location>
</feature>
<reference evidence="2 3" key="1">
    <citation type="submission" date="2019-03" db="EMBL/GenBank/DDBJ databases">
        <title>First draft genome of Liparis tanakae, snailfish: a comprehensive survey of snailfish specific genes.</title>
        <authorList>
            <person name="Kim W."/>
            <person name="Song I."/>
            <person name="Jeong J.-H."/>
            <person name="Kim D."/>
            <person name="Kim S."/>
            <person name="Ryu S."/>
            <person name="Song J.Y."/>
            <person name="Lee S.K."/>
        </authorList>
    </citation>
    <scope>NUCLEOTIDE SEQUENCE [LARGE SCALE GENOMIC DNA]</scope>
    <source>
        <tissue evidence="2">Muscle</tissue>
    </source>
</reference>